<gene>
    <name evidence="1" type="ORF">LCPAC401_01160</name>
</gene>
<proteinExistence type="predicted"/>
<dbReference type="EMBL" id="MK500578">
    <property type="protein sequence ID" value="QBK92478.1"/>
    <property type="molecule type" value="Genomic_DNA"/>
</dbReference>
<protein>
    <submittedName>
        <fullName evidence="1">Uncharacterized protein</fullName>
    </submittedName>
</protein>
<name>A0A481Z9C4_9VIRU</name>
<evidence type="ECO:0000313" key="1">
    <source>
        <dbReference type="EMBL" id="QBK92478.1"/>
    </source>
</evidence>
<reference evidence="1" key="1">
    <citation type="journal article" date="2019" name="MBio">
        <title>Virus Genomes from Deep Sea Sediments Expand the Ocean Megavirome and Support Independent Origins of Viral Gigantism.</title>
        <authorList>
            <person name="Backstrom D."/>
            <person name="Yutin N."/>
            <person name="Jorgensen S.L."/>
            <person name="Dharamshi J."/>
            <person name="Homa F."/>
            <person name="Zaremba-Niedwiedzka K."/>
            <person name="Spang A."/>
            <person name="Wolf Y.I."/>
            <person name="Koonin E.V."/>
            <person name="Ettema T.J."/>
        </authorList>
    </citation>
    <scope>NUCLEOTIDE SEQUENCE</scope>
</reference>
<accession>A0A481Z9C4</accession>
<organism evidence="1">
    <name type="scientific">Pithovirus LCPAC401</name>
    <dbReference type="NCBI Taxonomy" id="2506595"/>
    <lineage>
        <taxon>Viruses</taxon>
        <taxon>Pithoviruses</taxon>
    </lineage>
</organism>
<sequence length="135" mass="15780">MTLPFSTEDIDTFIFKVNSNHQNRYGLYTIKIDGKNIIVLESIDNMSYLLKHFVTKEGQLTLSQALNWFIDKYPDITFGLVKTNRTHILIGFDVKKFDTSTEIQVHLYYVDYGKANVLTLTIMNKEIDDFLNESW</sequence>